<proteinExistence type="inferred from homology"/>
<dbReference type="PANTHER" id="PTHR10204">
    <property type="entry name" value="NAD P H OXIDOREDUCTASE-RELATED"/>
    <property type="match status" value="1"/>
</dbReference>
<accession>A0ABY8FPN2</accession>
<evidence type="ECO:0000256" key="2">
    <source>
        <dbReference type="ARBA" id="ARBA00023002"/>
    </source>
</evidence>
<dbReference type="EMBL" id="CP121106">
    <property type="protein sequence ID" value="WFL76963.1"/>
    <property type="molecule type" value="Genomic_DNA"/>
</dbReference>
<keyword evidence="2 5" id="KW-0560">Oxidoreductase</keyword>
<dbReference type="GO" id="GO:0016491">
    <property type="term" value="F:oxidoreductase activity"/>
    <property type="evidence" value="ECO:0007669"/>
    <property type="project" value="UniProtKB-KW"/>
</dbReference>
<feature type="domain" description="Flavodoxin-like fold" evidence="4">
    <location>
        <begin position="10"/>
        <end position="190"/>
    </location>
</feature>
<dbReference type="InterPro" id="IPR029039">
    <property type="entry name" value="Flavoprotein-like_sf"/>
</dbReference>
<gene>
    <name evidence="5" type="ORF">P7228_13335</name>
</gene>
<sequence length="218" mass="25018">MRNQDTEEAMRILLLDGHPDHDRLSSHLLDLYQAALPDEAQVDRVAVRDLSFTPVLRHGYAKRTEWEPDLRDLAEKLDACDHLAISFPMWWGAEPAELKGLLDRLLLPGFAFAYHDDDSWWDRLMAGRSADVIVTMDTPKLFLRFAYGNSIVKRWKKQVLEFCGFKPVRILPCGPIKHGGVEKGLAKWRSEIERMARTVAPKSPEEKQARLPSFLNRG</sequence>
<evidence type="ECO:0000259" key="4">
    <source>
        <dbReference type="Pfam" id="PF02525"/>
    </source>
</evidence>
<dbReference type="EC" id="1.-.-.-" evidence="5"/>
<dbReference type="Pfam" id="PF02525">
    <property type="entry name" value="Flavodoxin_2"/>
    <property type="match status" value="1"/>
</dbReference>
<dbReference type="PANTHER" id="PTHR10204:SF34">
    <property type="entry name" value="NAD(P)H DEHYDROGENASE [QUINONE] 1 ISOFORM 1"/>
    <property type="match status" value="1"/>
</dbReference>
<evidence type="ECO:0000313" key="5">
    <source>
        <dbReference type="EMBL" id="WFL76963.1"/>
    </source>
</evidence>
<dbReference type="InterPro" id="IPR003680">
    <property type="entry name" value="Flavodoxin_fold"/>
</dbReference>
<protein>
    <submittedName>
        <fullName evidence="5">NAD(P)H-dependent oxidoreductase</fullName>
        <ecNumber evidence="5">1.-.-.-</ecNumber>
    </submittedName>
</protein>
<dbReference type="SUPFAM" id="SSF52218">
    <property type="entry name" value="Flavoproteins"/>
    <property type="match status" value="1"/>
</dbReference>
<keyword evidence="6" id="KW-1185">Reference proteome</keyword>
<dbReference type="RefSeq" id="WP_278015722.1">
    <property type="nucleotide sequence ID" value="NZ_CP121106.1"/>
</dbReference>
<comment type="similarity">
    <text evidence="1">Belongs to the NAD(P)H dehydrogenase (quinone) family.</text>
</comment>
<dbReference type="Proteomes" id="UP001215827">
    <property type="component" value="Chromosome"/>
</dbReference>
<name>A0ABY8FPN2_9SPHN</name>
<organism evidence="5 6">
    <name type="scientific">Altererythrobacter arenosus</name>
    <dbReference type="NCBI Taxonomy" id="3032592"/>
    <lineage>
        <taxon>Bacteria</taxon>
        <taxon>Pseudomonadati</taxon>
        <taxon>Pseudomonadota</taxon>
        <taxon>Alphaproteobacteria</taxon>
        <taxon>Sphingomonadales</taxon>
        <taxon>Erythrobacteraceae</taxon>
        <taxon>Altererythrobacter</taxon>
    </lineage>
</organism>
<dbReference type="Gene3D" id="3.40.50.360">
    <property type="match status" value="1"/>
</dbReference>
<feature type="region of interest" description="Disordered" evidence="3">
    <location>
        <begin position="198"/>
        <end position="218"/>
    </location>
</feature>
<evidence type="ECO:0000256" key="1">
    <source>
        <dbReference type="ARBA" id="ARBA00006252"/>
    </source>
</evidence>
<evidence type="ECO:0000313" key="6">
    <source>
        <dbReference type="Proteomes" id="UP001215827"/>
    </source>
</evidence>
<evidence type="ECO:0000256" key="3">
    <source>
        <dbReference type="SAM" id="MobiDB-lite"/>
    </source>
</evidence>
<dbReference type="InterPro" id="IPR051545">
    <property type="entry name" value="NAD(P)H_dehydrogenase_qn"/>
</dbReference>
<reference evidence="5 6" key="1">
    <citation type="submission" date="2023-03" db="EMBL/GenBank/DDBJ databases">
        <title>Altererythrobacter sp. CAU 1644 isolated from sand.</title>
        <authorList>
            <person name="Kim W."/>
        </authorList>
    </citation>
    <scope>NUCLEOTIDE SEQUENCE [LARGE SCALE GENOMIC DNA]</scope>
    <source>
        <strain evidence="5 6">CAU 1644</strain>
    </source>
</reference>